<feature type="domain" description="Luciferase-like" evidence="1">
    <location>
        <begin position="194"/>
        <end position="344"/>
    </location>
</feature>
<dbReference type="InterPro" id="IPR036661">
    <property type="entry name" value="Luciferase-like_sf"/>
</dbReference>
<dbReference type="InterPro" id="IPR050766">
    <property type="entry name" value="Bact_Lucif_Oxidored"/>
</dbReference>
<reference evidence="2 3" key="1">
    <citation type="journal article" date="2019" name="Int. J. Syst. Evol. Microbiol.">
        <title>The Global Catalogue of Microorganisms (GCM) 10K type strain sequencing project: providing services to taxonomists for standard genome sequencing and annotation.</title>
        <authorList>
            <consortium name="The Broad Institute Genomics Platform"/>
            <consortium name="The Broad Institute Genome Sequencing Center for Infectious Disease"/>
            <person name="Wu L."/>
            <person name="Ma J."/>
        </authorList>
    </citation>
    <scope>NUCLEOTIDE SEQUENCE [LARGE SCALE GENOMIC DNA]</scope>
    <source>
        <strain evidence="2 3">JCM 16009</strain>
    </source>
</reference>
<proteinExistence type="predicted"/>
<evidence type="ECO:0000259" key="1">
    <source>
        <dbReference type="Pfam" id="PF00296"/>
    </source>
</evidence>
<dbReference type="SUPFAM" id="SSF51679">
    <property type="entry name" value="Bacterial luciferase-like"/>
    <property type="match status" value="1"/>
</dbReference>
<dbReference type="Gene3D" id="3.20.20.30">
    <property type="entry name" value="Luciferase-like domain"/>
    <property type="match status" value="1"/>
</dbReference>
<feature type="domain" description="Luciferase-like" evidence="1">
    <location>
        <begin position="8"/>
        <end position="110"/>
    </location>
</feature>
<organism evidence="2 3">
    <name type="scientific">Pseudonocardia ailaonensis</name>
    <dbReference type="NCBI Taxonomy" id="367279"/>
    <lineage>
        <taxon>Bacteria</taxon>
        <taxon>Bacillati</taxon>
        <taxon>Actinomycetota</taxon>
        <taxon>Actinomycetes</taxon>
        <taxon>Pseudonocardiales</taxon>
        <taxon>Pseudonocardiaceae</taxon>
        <taxon>Pseudonocardia</taxon>
    </lineage>
</organism>
<dbReference type="RefSeq" id="WP_344413169.1">
    <property type="nucleotide sequence ID" value="NZ_BAAAQK010000003.1"/>
</dbReference>
<dbReference type="Pfam" id="PF00296">
    <property type="entry name" value="Bac_luciferase"/>
    <property type="match status" value="2"/>
</dbReference>
<dbReference type="Proteomes" id="UP001500449">
    <property type="component" value="Unassembled WGS sequence"/>
</dbReference>
<gene>
    <name evidence="2" type="ORF">GCM10009836_11950</name>
</gene>
<dbReference type="CDD" id="cd00347">
    <property type="entry name" value="Flavin_utilizing_monoxygenases"/>
    <property type="match status" value="1"/>
</dbReference>
<comment type="caution">
    <text evidence="2">The sequence shown here is derived from an EMBL/GenBank/DDBJ whole genome shotgun (WGS) entry which is preliminary data.</text>
</comment>
<evidence type="ECO:0000313" key="3">
    <source>
        <dbReference type="Proteomes" id="UP001500449"/>
    </source>
</evidence>
<dbReference type="PANTHER" id="PTHR30137">
    <property type="entry name" value="LUCIFERASE-LIKE MONOOXYGENASE"/>
    <property type="match status" value="1"/>
</dbReference>
<evidence type="ECO:0000313" key="2">
    <source>
        <dbReference type="EMBL" id="GAA1835208.1"/>
    </source>
</evidence>
<dbReference type="PANTHER" id="PTHR30137:SF6">
    <property type="entry name" value="LUCIFERASE-LIKE MONOOXYGENASE"/>
    <property type="match status" value="1"/>
</dbReference>
<accession>A0ABN2MRU6</accession>
<protein>
    <submittedName>
        <fullName evidence="2">LLM class flavin-dependent oxidoreductase</fullName>
    </submittedName>
</protein>
<keyword evidence="3" id="KW-1185">Reference proteome</keyword>
<name>A0ABN2MRU6_9PSEU</name>
<sequence length="380" mass="40504">MNRPPLSVLDLSPVPAGGTAGDALRGSIALARAAERAGYHRYWVAEHHLVTGVASSSTPVLVAMIADATSTIRVGSGAVQLPITRPVQAAEQFGTVAQVHPGRIDLGLGRFDLHRILRPRKRSGPPRVHESRVVDGLLLAAPARVFQGDPWIYGCLAEMIDVDLDAPAPDYGTQVDQILSYLAGTATSPDGRPLHVTPAEGAELDVAVLGSTPGVSAEVAGSRGLTFAVAHHLLPFTVLSTVEAYRKAFRPGRIAEPHVIVSADVVVAETDERARELAAPYAEWVLGIRTGKGAQPYVTPAEARSREWTDEERAGVRDRTETQFVGSPATVAERLDTLARVTGADELMVTTITTDPADRVRSHELLAAEWGLTPRPDSYG</sequence>
<dbReference type="EMBL" id="BAAAQK010000003">
    <property type="protein sequence ID" value="GAA1835208.1"/>
    <property type="molecule type" value="Genomic_DNA"/>
</dbReference>
<dbReference type="InterPro" id="IPR011251">
    <property type="entry name" value="Luciferase-like_dom"/>
</dbReference>